<dbReference type="SUPFAM" id="SSF47413">
    <property type="entry name" value="lambda repressor-like DNA-binding domains"/>
    <property type="match status" value="1"/>
</dbReference>
<dbReference type="Proteomes" id="UP000245168">
    <property type="component" value="Unassembled WGS sequence"/>
</dbReference>
<comment type="caution">
    <text evidence="2">The sequence shown here is derived from an EMBL/GenBank/DDBJ whole genome shotgun (WGS) entry which is preliminary data.</text>
</comment>
<evidence type="ECO:0000313" key="3">
    <source>
        <dbReference type="Proteomes" id="UP000245168"/>
    </source>
</evidence>
<evidence type="ECO:0000313" key="2">
    <source>
        <dbReference type="EMBL" id="PWE17394.1"/>
    </source>
</evidence>
<dbReference type="Gene3D" id="1.10.260.40">
    <property type="entry name" value="lambda repressor-like DNA-binding domains"/>
    <property type="match status" value="1"/>
</dbReference>
<feature type="domain" description="HTH cro/C1-type" evidence="1">
    <location>
        <begin position="11"/>
        <end position="58"/>
    </location>
</feature>
<organism evidence="2 3">
    <name type="scientific">Marinicauda salina</name>
    <dbReference type="NCBI Taxonomy" id="2135793"/>
    <lineage>
        <taxon>Bacteria</taxon>
        <taxon>Pseudomonadati</taxon>
        <taxon>Pseudomonadota</taxon>
        <taxon>Alphaproteobacteria</taxon>
        <taxon>Maricaulales</taxon>
        <taxon>Maricaulaceae</taxon>
        <taxon>Marinicauda</taxon>
    </lineage>
</organism>
<gene>
    <name evidence="2" type="ORF">DDZ18_06840</name>
</gene>
<reference evidence="3" key="1">
    <citation type="submission" date="2018-05" db="EMBL/GenBank/DDBJ databases">
        <authorList>
            <person name="Liu B.-T."/>
        </authorList>
    </citation>
    <scope>NUCLEOTIDE SEQUENCE [LARGE SCALE GENOMIC DNA]</scope>
    <source>
        <strain evidence="3">WD6-1</strain>
    </source>
</reference>
<accession>A0A2U2BTS0</accession>
<sequence>MSEARDWGSELRALRVRLNLKQDALATHLNVSQGYVSRLENGLATPSADMCAALERLLSDPGNRPVFDDWRRSVAISETISSLIRFDEGAIRAVEFSQGFRAFGGSFDAAYDGMPLNGAIGEDADAQFERLLDRGLFTGDAAAAISVWSTLANGQPVFLRSKSVPVRDDWGAWHVHSSHRLIDEAQYCAVKESERDTVVMPNGDEVRF</sequence>
<protein>
    <recommendedName>
        <fullName evidence="1">HTH cro/C1-type domain-containing protein</fullName>
    </recommendedName>
</protein>
<evidence type="ECO:0000259" key="1">
    <source>
        <dbReference type="PROSITE" id="PS50943"/>
    </source>
</evidence>
<dbReference type="SMART" id="SM00530">
    <property type="entry name" value="HTH_XRE"/>
    <property type="match status" value="1"/>
</dbReference>
<dbReference type="Pfam" id="PF01381">
    <property type="entry name" value="HTH_3"/>
    <property type="match status" value="1"/>
</dbReference>
<dbReference type="PROSITE" id="PS50943">
    <property type="entry name" value="HTH_CROC1"/>
    <property type="match status" value="1"/>
</dbReference>
<name>A0A2U2BTS0_9PROT</name>
<dbReference type="EMBL" id="QEXV01000003">
    <property type="protein sequence ID" value="PWE17394.1"/>
    <property type="molecule type" value="Genomic_DNA"/>
</dbReference>
<dbReference type="AlphaFoldDB" id="A0A2U2BTS0"/>
<dbReference type="OrthoDB" id="7630185at2"/>
<keyword evidence="3" id="KW-1185">Reference proteome</keyword>
<dbReference type="RefSeq" id="WP_109252625.1">
    <property type="nucleotide sequence ID" value="NZ_QEXV01000003.1"/>
</dbReference>
<proteinExistence type="predicted"/>
<dbReference type="CDD" id="cd00093">
    <property type="entry name" value="HTH_XRE"/>
    <property type="match status" value="1"/>
</dbReference>
<dbReference type="InterPro" id="IPR001387">
    <property type="entry name" value="Cro/C1-type_HTH"/>
</dbReference>
<dbReference type="InterPro" id="IPR010982">
    <property type="entry name" value="Lambda_DNA-bd_dom_sf"/>
</dbReference>
<dbReference type="GO" id="GO:0003677">
    <property type="term" value="F:DNA binding"/>
    <property type="evidence" value="ECO:0007669"/>
    <property type="project" value="InterPro"/>
</dbReference>